<dbReference type="InterPro" id="IPR050196">
    <property type="entry name" value="Cytochrome_P450_Monoox"/>
</dbReference>
<dbReference type="InterPro" id="IPR002401">
    <property type="entry name" value="Cyt_P450_E_grp-I"/>
</dbReference>
<name>A0ABN7JFU6_9HYPH</name>
<evidence type="ECO:0000256" key="2">
    <source>
        <dbReference type="ARBA" id="ARBA00022617"/>
    </source>
</evidence>
<evidence type="ECO:0000256" key="6">
    <source>
        <dbReference type="ARBA" id="ARBA00023033"/>
    </source>
</evidence>
<accession>A0ABN7JFU6</accession>
<dbReference type="Proteomes" id="UP000601041">
    <property type="component" value="Unassembled WGS sequence"/>
</dbReference>
<keyword evidence="2 7" id="KW-0349">Heme</keyword>
<dbReference type="Pfam" id="PF00067">
    <property type="entry name" value="p450"/>
    <property type="match status" value="1"/>
</dbReference>
<dbReference type="PRINTS" id="PR00385">
    <property type="entry name" value="P450"/>
</dbReference>
<keyword evidence="6 7" id="KW-0503">Monooxygenase</keyword>
<comment type="caution">
    <text evidence="8">The sequence shown here is derived from an EMBL/GenBank/DDBJ whole genome shotgun (WGS) entry which is preliminary data.</text>
</comment>
<dbReference type="InterPro" id="IPR036396">
    <property type="entry name" value="Cyt_P450_sf"/>
</dbReference>
<keyword evidence="3 7" id="KW-0479">Metal-binding</keyword>
<keyword evidence="5 7" id="KW-0408">Iron</keyword>
<evidence type="ECO:0000256" key="4">
    <source>
        <dbReference type="ARBA" id="ARBA00023002"/>
    </source>
</evidence>
<sequence>MDMRPEPFVPPAPVPRTVPPSRLEIIRTVFNNPLELWGEPSYTLPWIETKFLKERTIIVNDPGLIRHVLVDNAANYEMSEIRQLILRPILRDGLLTAEGPVWKRSRKAMAPVFTPRHARSFADQMLRKSEDYVSKYSGVGEEGQVFDISVDMTEITFNILSQTLFSGEIVTESNDFSEDVDSLLHRMGRVDPMDLLRAPPWVPRLTRIGGKRVLGKFREIVAKTMALRQKKMRENPDHVPQDFLTLLLELAGPDGLTMNEIEDNILTFIGAGHETTARALAWTLYCVANSPQIRERMETEIDEVLASGAEPVEWMDRMPMVRAAFEEALRLYPPAPSLNRAAIADDEWTSPDGKTVRIRAGVTVLIMPWTLHRHQLYWDNPRAFMPERFLPENRGKIGRFQYLPFGAGPRVCIGATFAMQEAVIALAVLVSRYRFDMTPDTKPWPVQKLTTQPRDGLPMRVTRRVRP</sequence>
<keyword evidence="4 7" id="KW-0560">Oxidoreductase</keyword>
<dbReference type="PROSITE" id="PS00086">
    <property type="entry name" value="CYTOCHROME_P450"/>
    <property type="match status" value="1"/>
</dbReference>
<proteinExistence type="inferred from homology"/>
<dbReference type="RefSeq" id="WP_142586727.1">
    <property type="nucleotide sequence ID" value="NZ_CABFWE030000001.1"/>
</dbReference>
<evidence type="ECO:0000256" key="5">
    <source>
        <dbReference type="ARBA" id="ARBA00023004"/>
    </source>
</evidence>
<evidence type="ECO:0000313" key="8">
    <source>
        <dbReference type="EMBL" id="CAD7024499.1"/>
    </source>
</evidence>
<dbReference type="InterPro" id="IPR001128">
    <property type="entry name" value="Cyt_P450"/>
</dbReference>
<evidence type="ECO:0000313" key="9">
    <source>
        <dbReference type="Proteomes" id="UP000601041"/>
    </source>
</evidence>
<reference evidence="8 9" key="1">
    <citation type="submission" date="2020-11" db="EMBL/GenBank/DDBJ databases">
        <authorList>
            <person name="Lassalle F."/>
        </authorList>
    </citation>
    <scope>NUCLEOTIDE SEQUENCE [LARGE SCALE GENOMIC DNA]</scope>
    <source>
        <strain evidence="8 9">AB21</strain>
    </source>
</reference>
<dbReference type="Gene3D" id="1.10.630.10">
    <property type="entry name" value="Cytochrome P450"/>
    <property type="match status" value="1"/>
</dbReference>
<dbReference type="PANTHER" id="PTHR24291:SF50">
    <property type="entry name" value="BIFUNCTIONAL ALBAFLAVENONE MONOOXYGENASE_TERPENE SYNTHASE"/>
    <property type="match status" value="1"/>
</dbReference>
<evidence type="ECO:0000256" key="7">
    <source>
        <dbReference type="RuleBase" id="RU000461"/>
    </source>
</evidence>
<keyword evidence="9" id="KW-1185">Reference proteome</keyword>
<dbReference type="PRINTS" id="PR00463">
    <property type="entry name" value="EP450I"/>
</dbReference>
<protein>
    <submittedName>
        <fullName evidence="8">Cytochrome P450</fullName>
    </submittedName>
</protein>
<dbReference type="SUPFAM" id="SSF48264">
    <property type="entry name" value="Cytochrome P450"/>
    <property type="match status" value="1"/>
</dbReference>
<evidence type="ECO:0000256" key="3">
    <source>
        <dbReference type="ARBA" id="ARBA00022723"/>
    </source>
</evidence>
<gene>
    <name evidence="8" type="ORF">RHAB21_00500</name>
</gene>
<dbReference type="EMBL" id="CABFWE030000001">
    <property type="protein sequence ID" value="CAD7024499.1"/>
    <property type="molecule type" value="Genomic_DNA"/>
</dbReference>
<evidence type="ECO:0000256" key="1">
    <source>
        <dbReference type="ARBA" id="ARBA00010617"/>
    </source>
</evidence>
<comment type="similarity">
    <text evidence="1 7">Belongs to the cytochrome P450 family.</text>
</comment>
<dbReference type="PANTHER" id="PTHR24291">
    <property type="entry name" value="CYTOCHROME P450 FAMILY 4"/>
    <property type="match status" value="1"/>
</dbReference>
<organism evidence="8 9">
    <name type="scientific">Pseudorhizobium halotolerans</name>
    <dbReference type="NCBI Taxonomy" id="1233081"/>
    <lineage>
        <taxon>Bacteria</taxon>
        <taxon>Pseudomonadati</taxon>
        <taxon>Pseudomonadota</taxon>
        <taxon>Alphaproteobacteria</taxon>
        <taxon>Hyphomicrobiales</taxon>
        <taxon>Rhizobiaceae</taxon>
        <taxon>Rhizobium/Agrobacterium group</taxon>
        <taxon>Pseudorhizobium</taxon>
    </lineage>
</organism>
<dbReference type="InterPro" id="IPR017972">
    <property type="entry name" value="Cyt_P450_CS"/>
</dbReference>